<sequence length="55" mass="6175">MRIYSSKLSIAYKPGYVTFSQPRLQGWSSPLCHVFLGPQIGMLITIVGIFQAFLL</sequence>
<organism evidence="1">
    <name type="scientific">Arundo donax</name>
    <name type="common">Giant reed</name>
    <name type="synonym">Donax arundinaceus</name>
    <dbReference type="NCBI Taxonomy" id="35708"/>
    <lineage>
        <taxon>Eukaryota</taxon>
        <taxon>Viridiplantae</taxon>
        <taxon>Streptophyta</taxon>
        <taxon>Embryophyta</taxon>
        <taxon>Tracheophyta</taxon>
        <taxon>Spermatophyta</taxon>
        <taxon>Magnoliopsida</taxon>
        <taxon>Liliopsida</taxon>
        <taxon>Poales</taxon>
        <taxon>Poaceae</taxon>
        <taxon>PACMAD clade</taxon>
        <taxon>Arundinoideae</taxon>
        <taxon>Arundineae</taxon>
        <taxon>Arundo</taxon>
    </lineage>
</organism>
<dbReference type="EMBL" id="GBRH01282713">
    <property type="protein sequence ID" value="JAD15182.1"/>
    <property type="molecule type" value="Transcribed_RNA"/>
</dbReference>
<reference evidence="1" key="1">
    <citation type="submission" date="2014-09" db="EMBL/GenBank/DDBJ databases">
        <authorList>
            <person name="Magalhaes I.L.F."/>
            <person name="Oliveira U."/>
            <person name="Santos F.R."/>
            <person name="Vidigal T.H.D.A."/>
            <person name="Brescovit A.D."/>
            <person name="Santos A.J."/>
        </authorList>
    </citation>
    <scope>NUCLEOTIDE SEQUENCE</scope>
    <source>
        <tissue evidence="1">Shoot tissue taken approximately 20 cm above the soil surface</tissue>
    </source>
</reference>
<evidence type="ECO:0000313" key="1">
    <source>
        <dbReference type="EMBL" id="JAD15182.1"/>
    </source>
</evidence>
<accession>A0A0A9QLI4</accession>
<name>A0A0A9QLI4_ARUDO</name>
<proteinExistence type="predicted"/>
<protein>
    <submittedName>
        <fullName evidence="1">Uncharacterized protein</fullName>
    </submittedName>
</protein>
<reference evidence="1" key="2">
    <citation type="journal article" date="2015" name="Data Brief">
        <title>Shoot transcriptome of the giant reed, Arundo donax.</title>
        <authorList>
            <person name="Barrero R.A."/>
            <person name="Guerrero F.D."/>
            <person name="Moolhuijzen P."/>
            <person name="Goolsby J.A."/>
            <person name="Tidwell J."/>
            <person name="Bellgard S.E."/>
            <person name="Bellgard M.I."/>
        </authorList>
    </citation>
    <scope>NUCLEOTIDE SEQUENCE</scope>
    <source>
        <tissue evidence="1">Shoot tissue taken approximately 20 cm above the soil surface</tissue>
    </source>
</reference>
<dbReference type="AlphaFoldDB" id="A0A0A9QLI4"/>